<evidence type="ECO:0000313" key="2">
    <source>
        <dbReference type="Proteomes" id="UP001375743"/>
    </source>
</evidence>
<comment type="caution">
    <text evidence="1">The sequence shown here is derived from an EMBL/GenBank/DDBJ whole genome shotgun (WGS) entry which is preliminary data.</text>
</comment>
<dbReference type="EMBL" id="JBBLZC010000004">
    <property type="protein sequence ID" value="MEK0082734.1"/>
    <property type="molecule type" value="Genomic_DNA"/>
</dbReference>
<dbReference type="InterPro" id="IPR009057">
    <property type="entry name" value="Homeodomain-like_sf"/>
</dbReference>
<dbReference type="SUPFAM" id="SSF46689">
    <property type="entry name" value="Homeodomain-like"/>
    <property type="match status" value="1"/>
</dbReference>
<protein>
    <submittedName>
        <fullName evidence="1">DUF433 domain-containing protein</fullName>
    </submittedName>
</protein>
<dbReference type="Proteomes" id="UP001375743">
    <property type="component" value="Unassembled WGS sequence"/>
</dbReference>
<organism evidence="1 2">
    <name type="scientific">Benzoatithermus flavus</name>
    <dbReference type="NCBI Taxonomy" id="3108223"/>
    <lineage>
        <taxon>Bacteria</taxon>
        <taxon>Pseudomonadati</taxon>
        <taxon>Pseudomonadota</taxon>
        <taxon>Alphaproteobacteria</taxon>
        <taxon>Geminicoccales</taxon>
        <taxon>Geminicoccaceae</taxon>
        <taxon>Benzoatithermus</taxon>
    </lineage>
</organism>
<dbReference type="InterPro" id="IPR036388">
    <property type="entry name" value="WH-like_DNA-bd_sf"/>
</dbReference>
<accession>A0ABU8XNS5</accession>
<evidence type="ECO:0000313" key="1">
    <source>
        <dbReference type="EMBL" id="MEK0082734.1"/>
    </source>
</evidence>
<dbReference type="InterPro" id="IPR007367">
    <property type="entry name" value="DUF433"/>
</dbReference>
<gene>
    <name evidence="1" type="ORF">U1T56_06205</name>
</gene>
<name>A0ABU8XNS5_9PROT</name>
<dbReference type="PANTHER" id="PTHR34849:SF3">
    <property type="entry name" value="SSR2962 PROTEIN"/>
    <property type="match status" value="1"/>
</dbReference>
<sequence>MNRDAPRHERITIDPGEIHGKPVIRGTRITVEQILRELGAGRSVEEIMAEHPRLTHEDIRAAQTFAADWLAEAVCDRR</sequence>
<dbReference type="Pfam" id="PF04255">
    <property type="entry name" value="DUF433"/>
    <property type="match status" value="1"/>
</dbReference>
<proteinExistence type="predicted"/>
<dbReference type="Gene3D" id="1.10.10.10">
    <property type="entry name" value="Winged helix-like DNA-binding domain superfamily/Winged helix DNA-binding domain"/>
    <property type="match status" value="1"/>
</dbReference>
<dbReference type="RefSeq" id="WP_418158574.1">
    <property type="nucleotide sequence ID" value="NZ_JBBLZC010000004.1"/>
</dbReference>
<keyword evidence="2" id="KW-1185">Reference proteome</keyword>
<reference evidence="1 2" key="1">
    <citation type="submission" date="2024-01" db="EMBL/GenBank/DDBJ databases">
        <title>Multi-omics insights into the function and evolution of sodium benzoate biodegradation pathways in Benzoatithermus flavus gen. nov., sp. nov. from hot spring.</title>
        <authorList>
            <person name="Hu C.-J."/>
            <person name="Li W.-J."/>
        </authorList>
    </citation>
    <scope>NUCLEOTIDE SEQUENCE [LARGE SCALE GENOMIC DNA]</scope>
    <source>
        <strain evidence="1 2">SYSU G07066</strain>
    </source>
</reference>
<dbReference type="PANTHER" id="PTHR34849">
    <property type="entry name" value="SSL5025 PROTEIN"/>
    <property type="match status" value="1"/>
</dbReference>